<gene>
    <name evidence="3" type="ORF">KK488_04625</name>
</gene>
<proteinExistence type="predicted"/>
<dbReference type="Proteomes" id="UP001138757">
    <property type="component" value="Unassembled WGS sequence"/>
</dbReference>
<evidence type="ECO:0000313" key="3">
    <source>
        <dbReference type="EMBL" id="MBT2186226.1"/>
    </source>
</evidence>
<organism evidence="3 4">
    <name type="scientific">Sphingobium nicotianae</name>
    <dbReference type="NCBI Taxonomy" id="2782607"/>
    <lineage>
        <taxon>Bacteria</taxon>
        <taxon>Pseudomonadati</taxon>
        <taxon>Pseudomonadota</taxon>
        <taxon>Alphaproteobacteria</taxon>
        <taxon>Sphingomonadales</taxon>
        <taxon>Sphingomonadaceae</taxon>
        <taxon>Sphingobium</taxon>
    </lineage>
</organism>
<feature type="region of interest" description="Disordered" evidence="1">
    <location>
        <begin position="20"/>
        <end position="49"/>
    </location>
</feature>
<dbReference type="AlphaFoldDB" id="A0A9X1IPY6"/>
<comment type="caution">
    <text evidence="3">The sequence shown here is derived from an EMBL/GenBank/DDBJ whole genome shotgun (WGS) entry which is preliminary data.</text>
</comment>
<evidence type="ECO:0000256" key="2">
    <source>
        <dbReference type="SAM" id="SignalP"/>
    </source>
</evidence>
<evidence type="ECO:0008006" key="5">
    <source>
        <dbReference type="Google" id="ProtNLM"/>
    </source>
</evidence>
<evidence type="ECO:0000256" key="1">
    <source>
        <dbReference type="SAM" id="MobiDB-lite"/>
    </source>
</evidence>
<feature type="signal peptide" evidence="2">
    <location>
        <begin position="1"/>
        <end position="23"/>
    </location>
</feature>
<reference evidence="3" key="1">
    <citation type="submission" date="2021-05" db="EMBL/GenBank/DDBJ databases">
        <title>Genome of Sphingobium sp. strain.</title>
        <authorList>
            <person name="Fan R."/>
        </authorList>
    </citation>
    <scope>NUCLEOTIDE SEQUENCE</scope>
    <source>
        <strain evidence="3">H33</strain>
    </source>
</reference>
<feature type="chain" id="PRO_5040936191" description="Secreted protein" evidence="2">
    <location>
        <begin position="24"/>
        <end position="89"/>
    </location>
</feature>
<dbReference type="EMBL" id="JAHGAW010000003">
    <property type="protein sequence ID" value="MBT2186226.1"/>
    <property type="molecule type" value="Genomic_DNA"/>
</dbReference>
<evidence type="ECO:0000313" key="4">
    <source>
        <dbReference type="Proteomes" id="UP001138757"/>
    </source>
</evidence>
<keyword evidence="4" id="KW-1185">Reference proteome</keyword>
<accession>A0A9X1IPY6</accession>
<keyword evidence="2" id="KW-0732">Signal</keyword>
<name>A0A9X1IPY6_9SPHN</name>
<sequence>MRFFVLLAASVAAATAIGAPAFATEKAPSDKSQSNDGEKKVCRSDTTTGSIMPKRICRTRAEWAAIDAQGQRNLERNQTMDRSRSMIDR</sequence>
<protein>
    <recommendedName>
        <fullName evidence="5">Secreted protein</fullName>
    </recommendedName>
</protein>
<dbReference type="RefSeq" id="WP_214621986.1">
    <property type="nucleotide sequence ID" value="NZ_JAHGAW010000003.1"/>
</dbReference>